<feature type="transmembrane region" description="Helical" evidence="6">
    <location>
        <begin position="269"/>
        <end position="289"/>
    </location>
</feature>
<feature type="transmembrane region" description="Helical" evidence="6">
    <location>
        <begin position="234"/>
        <end position="257"/>
    </location>
</feature>
<evidence type="ECO:0000313" key="7">
    <source>
        <dbReference type="EMBL" id="HHP81035.1"/>
    </source>
</evidence>
<proteinExistence type="predicted"/>
<dbReference type="GO" id="GO:0005886">
    <property type="term" value="C:plasma membrane"/>
    <property type="evidence" value="ECO:0007669"/>
    <property type="project" value="UniProtKB-SubCell"/>
</dbReference>
<dbReference type="EMBL" id="DRZI01000003">
    <property type="protein sequence ID" value="HHP81035.1"/>
    <property type="molecule type" value="Genomic_DNA"/>
</dbReference>
<dbReference type="PANTHER" id="PTHR47089">
    <property type="entry name" value="ABC TRANSPORTER, PERMEASE PROTEIN"/>
    <property type="match status" value="1"/>
</dbReference>
<dbReference type="PANTHER" id="PTHR47089:SF1">
    <property type="entry name" value="GUANOSINE ABC TRANSPORTER PERMEASE PROTEIN NUPP"/>
    <property type="match status" value="1"/>
</dbReference>
<comment type="subcellular location">
    <subcellularLocation>
        <location evidence="1">Cell membrane</location>
        <topology evidence="1">Multi-pass membrane protein</topology>
    </subcellularLocation>
</comment>
<dbReference type="InterPro" id="IPR001851">
    <property type="entry name" value="ABC_transp_permease"/>
</dbReference>
<keyword evidence="3 6" id="KW-0812">Transmembrane</keyword>
<evidence type="ECO:0000256" key="6">
    <source>
        <dbReference type="SAM" id="Phobius"/>
    </source>
</evidence>
<evidence type="ECO:0000256" key="4">
    <source>
        <dbReference type="ARBA" id="ARBA00022989"/>
    </source>
</evidence>
<sequence length="354" mass="38803">MIKISIVKREFPLSMSILLRIAIAILGLLIAITTASFIFQQDLHTTLTLLVASFLNLNVLRYVSVFLPTALGLIIAYNASLWNLGAEGQIVVGAMGATFIALFTPLGNIEYIGPATSLFFSSIVGALWAFIAIILRIYFNVNEALTTLMMNYIAYYLVDYLVYGPWRGKSVYGYPETDMIPIPCRLQRVVGYSFSLYPLLISLIFIVIIYFFLYKTRIGISIRALSSSSRAVELSGISSIKLAILAFILSGALAGFVGGTEVLVYHRKLVPGSKIGAGMGYISIMVAWLSSLNPIAVLVASYYVSTLYIFSLAIQIGGINIGDAVARIVIGAIFLLTIVSEFISKYKIVLRFEK</sequence>
<feature type="transmembrane region" description="Helical" evidence="6">
    <location>
        <begin position="296"/>
        <end position="318"/>
    </location>
</feature>
<protein>
    <submittedName>
        <fullName evidence="8">ABC transporter permease</fullName>
    </submittedName>
</protein>
<name>A0A7C5UTZ7_9CREN</name>
<evidence type="ECO:0000256" key="5">
    <source>
        <dbReference type="ARBA" id="ARBA00023136"/>
    </source>
</evidence>
<accession>A0A7C5UTZ7</accession>
<evidence type="ECO:0000256" key="2">
    <source>
        <dbReference type="ARBA" id="ARBA00022475"/>
    </source>
</evidence>
<dbReference type="CDD" id="cd06580">
    <property type="entry name" value="TM_PBP1_transp_TpRbsC_like"/>
    <property type="match status" value="1"/>
</dbReference>
<feature type="transmembrane region" description="Helical" evidence="6">
    <location>
        <begin position="59"/>
        <end position="78"/>
    </location>
</feature>
<feature type="transmembrane region" description="Helical" evidence="6">
    <location>
        <begin position="195"/>
        <end position="213"/>
    </location>
</feature>
<evidence type="ECO:0000256" key="3">
    <source>
        <dbReference type="ARBA" id="ARBA00022692"/>
    </source>
</evidence>
<keyword evidence="2" id="KW-1003">Cell membrane</keyword>
<feature type="transmembrane region" description="Helical" evidence="6">
    <location>
        <begin position="324"/>
        <end position="344"/>
    </location>
</feature>
<dbReference type="Pfam" id="PF02653">
    <property type="entry name" value="BPD_transp_2"/>
    <property type="match status" value="1"/>
</dbReference>
<feature type="transmembrane region" description="Helical" evidence="6">
    <location>
        <begin position="90"/>
        <end position="112"/>
    </location>
</feature>
<feature type="transmembrane region" description="Helical" evidence="6">
    <location>
        <begin position="118"/>
        <end position="138"/>
    </location>
</feature>
<evidence type="ECO:0000256" key="1">
    <source>
        <dbReference type="ARBA" id="ARBA00004651"/>
    </source>
</evidence>
<reference evidence="8" key="1">
    <citation type="journal article" date="2020" name="mSystems">
        <title>Genome- and Community-Level Interaction Insights into Carbon Utilization and Element Cycling Functions of Hydrothermarchaeota in Hydrothermal Sediment.</title>
        <authorList>
            <person name="Zhou Z."/>
            <person name="Liu Y."/>
            <person name="Xu W."/>
            <person name="Pan J."/>
            <person name="Luo Z.H."/>
            <person name="Li M."/>
        </authorList>
    </citation>
    <scope>NUCLEOTIDE SEQUENCE [LARGE SCALE GENOMIC DNA]</scope>
    <source>
        <strain evidence="8">SpSt-1</strain>
        <strain evidence="7">SpSt-1121</strain>
    </source>
</reference>
<dbReference type="AlphaFoldDB" id="A0A7C5UTZ7"/>
<evidence type="ECO:0000313" key="8">
    <source>
        <dbReference type="EMBL" id="HHR95688.1"/>
    </source>
</evidence>
<dbReference type="GO" id="GO:0022857">
    <property type="term" value="F:transmembrane transporter activity"/>
    <property type="evidence" value="ECO:0007669"/>
    <property type="project" value="InterPro"/>
</dbReference>
<feature type="transmembrane region" description="Helical" evidence="6">
    <location>
        <begin position="21"/>
        <end position="39"/>
    </location>
</feature>
<gene>
    <name evidence="8" type="ORF">ENL47_02435</name>
    <name evidence="7" type="ORF">ENM84_00065</name>
</gene>
<organism evidence="8">
    <name type="scientific">Ignisphaera aggregans</name>
    <dbReference type="NCBI Taxonomy" id="334771"/>
    <lineage>
        <taxon>Archaea</taxon>
        <taxon>Thermoproteota</taxon>
        <taxon>Thermoprotei</taxon>
        <taxon>Desulfurococcales</taxon>
        <taxon>Desulfurococcaceae</taxon>
        <taxon>Ignisphaera</taxon>
    </lineage>
</organism>
<dbReference type="EMBL" id="DRUB01000043">
    <property type="protein sequence ID" value="HHR95688.1"/>
    <property type="molecule type" value="Genomic_DNA"/>
</dbReference>
<keyword evidence="5 6" id="KW-0472">Membrane</keyword>
<comment type="caution">
    <text evidence="8">The sequence shown here is derived from an EMBL/GenBank/DDBJ whole genome shotgun (WGS) entry which is preliminary data.</text>
</comment>
<keyword evidence="4 6" id="KW-1133">Transmembrane helix</keyword>
<feature type="transmembrane region" description="Helical" evidence="6">
    <location>
        <begin position="145"/>
        <end position="163"/>
    </location>
</feature>